<evidence type="ECO:0000256" key="1">
    <source>
        <dbReference type="ARBA" id="ARBA00022737"/>
    </source>
</evidence>
<dbReference type="InterPro" id="IPR024862">
    <property type="entry name" value="TRPV"/>
</dbReference>
<dbReference type="OrthoDB" id="2352140at2759"/>
<feature type="transmembrane region" description="Helical" evidence="2">
    <location>
        <begin position="446"/>
        <end position="471"/>
    </location>
</feature>
<sequence length="501" mass="57849">MDAMAGARQAYLSGHGEVTEAIIRHLKVFIKPSVTLATTCLYLLCKNWENDSLNQLGDVMKELLKKDRVTWAPIQQRSSYRNPLAKLLKRAKTAPDAVDTITVILDYCSHHAYAEKDLNFFDPVFHCQKDLMEQYPELAFQTLARMAYIESGGRSHFVRNHIIAYPPSFKRLFLRLKPPLYKLDKDANPVLQYHPNPNQPDPKNSFFTKQLYQATFRSLWHYYIEPSSDAIRPIGWLGAIFEAIKLRLLFKTQIYVECHDFSIKDFDNPAVHALVAYKWFVQCVFYAFVLATAVMQVYGEGESVPEGMFIGTIALGAVFLYLELGQMIYSWVKHKYNLLDLFAFSFPLAATVHQRVLIRGNDPRRVGDPMWPMSFSVLIVFLHLLFELRINKSVGKFITIIQQAIVEIKVFFFIFAGVIFIFALSLSGRYDPVKKEFDRGDWEFHLIMVLYLFFSVILLLNVLIALINVAFAKGDDGWKLAWVENRLRYIESAENLSYNIP</sequence>
<reference evidence="3" key="1">
    <citation type="journal article" date="2020" name="Fungal Divers.">
        <title>Resolving the Mortierellaceae phylogeny through synthesis of multi-gene phylogenetics and phylogenomics.</title>
        <authorList>
            <person name="Vandepol N."/>
            <person name="Liber J."/>
            <person name="Desiro A."/>
            <person name="Na H."/>
            <person name="Kennedy M."/>
            <person name="Barry K."/>
            <person name="Grigoriev I.V."/>
            <person name="Miller A.N."/>
            <person name="O'Donnell K."/>
            <person name="Stajich J.E."/>
            <person name="Bonito G."/>
        </authorList>
    </citation>
    <scope>NUCLEOTIDE SEQUENCE</scope>
    <source>
        <strain evidence="3">NVP60</strain>
    </source>
</reference>
<evidence type="ECO:0008006" key="5">
    <source>
        <dbReference type="Google" id="ProtNLM"/>
    </source>
</evidence>
<feature type="transmembrane region" description="Helical" evidence="2">
    <location>
        <begin position="370"/>
        <end position="388"/>
    </location>
</feature>
<feature type="non-terminal residue" evidence="3">
    <location>
        <position position="501"/>
    </location>
</feature>
<dbReference type="Proteomes" id="UP000823405">
    <property type="component" value="Unassembled WGS sequence"/>
</dbReference>
<proteinExistence type="predicted"/>
<dbReference type="AlphaFoldDB" id="A0A9P6QVL4"/>
<evidence type="ECO:0000256" key="2">
    <source>
        <dbReference type="SAM" id="Phobius"/>
    </source>
</evidence>
<evidence type="ECO:0000313" key="3">
    <source>
        <dbReference type="EMBL" id="KAG0303070.1"/>
    </source>
</evidence>
<dbReference type="GO" id="GO:0005216">
    <property type="term" value="F:monoatomic ion channel activity"/>
    <property type="evidence" value="ECO:0007669"/>
    <property type="project" value="InterPro"/>
</dbReference>
<dbReference type="PANTHER" id="PTHR10582">
    <property type="entry name" value="TRANSIENT RECEPTOR POTENTIAL ION CHANNEL PROTEIN"/>
    <property type="match status" value="1"/>
</dbReference>
<dbReference type="GO" id="GO:0098703">
    <property type="term" value="P:calcium ion import across plasma membrane"/>
    <property type="evidence" value="ECO:0007669"/>
    <property type="project" value="TreeGrafter"/>
</dbReference>
<name>A0A9P6QVL4_9FUNG</name>
<protein>
    <recommendedName>
        <fullName evidence="5">Ion transport domain-containing protein</fullName>
    </recommendedName>
</protein>
<dbReference type="GO" id="GO:0005886">
    <property type="term" value="C:plasma membrane"/>
    <property type="evidence" value="ECO:0007669"/>
    <property type="project" value="TreeGrafter"/>
</dbReference>
<comment type="caution">
    <text evidence="3">The sequence shown here is derived from an EMBL/GenBank/DDBJ whole genome shotgun (WGS) entry which is preliminary data.</text>
</comment>
<keyword evidence="1" id="KW-0677">Repeat</keyword>
<feature type="transmembrane region" description="Helical" evidence="2">
    <location>
        <begin position="408"/>
        <end position="426"/>
    </location>
</feature>
<keyword evidence="2" id="KW-1133">Transmembrane helix</keyword>
<dbReference type="PANTHER" id="PTHR10582:SF2">
    <property type="entry name" value="INACTIVE"/>
    <property type="match status" value="1"/>
</dbReference>
<feature type="transmembrane region" description="Helical" evidence="2">
    <location>
        <begin position="279"/>
        <end position="298"/>
    </location>
</feature>
<keyword evidence="2" id="KW-0472">Membrane</keyword>
<gene>
    <name evidence="3" type="ORF">BGZ97_002052</name>
</gene>
<dbReference type="EMBL" id="JAAAIN010001437">
    <property type="protein sequence ID" value="KAG0303070.1"/>
    <property type="molecule type" value="Genomic_DNA"/>
</dbReference>
<keyword evidence="2" id="KW-0812">Transmembrane</keyword>
<evidence type="ECO:0000313" key="4">
    <source>
        <dbReference type="Proteomes" id="UP000823405"/>
    </source>
</evidence>
<feature type="transmembrane region" description="Helical" evidence="2">
    <location>
        <begin position="304"/>
        <end position="324"/>
    </location>
</feature>
<organism evidence="3 4">
    <name type="scientific">Linnemannia gamsii</name>
    <dbReference type="NCBI Taxonomy" id="64522"/>
    <lineage>
        <taxon>Eukaryota</taxon>
        <taxon>Fungi</taxon>
        <taxon>Fungi incertae sedis</taxon>
        <taxon>Mucoromycota</taxon>
        <taxon>Mortierellomycotina</taxon>
        <taxon>Mortierellomycetes</taxon>
        <taxon>Mortierellales</taxon>
        <taxon>Mortierellaceae</taxon>
        <taxon>Linnemannia</taxon>
    </lineage>
</organism>
<feature type="transmembrane region" description="Helical" evidence="2">
    <location>
        <begin position="336"/>
        <end position="358"/>
    </location>
</feature>
<accession>A0A9P6QVL4</accession>
<keyword evidence="4" id="KW-1185">Reference proteome</keyword>